<evidence type="ECO:0000256" key="1">
    <source>
        <dbReference type="SAM" id="MobiDB-lite"/>
    </source>
</evidence>
<dbReference type="EMBL" id="BAAAQQ010000002">
    <property type="protein sequence ID" value="GAA2116225.1"/>
    <property type="molecule type" value="Genomic_DNA"/>
</dbReference>
<dbReference type="Proteomes" id="UP001500575">
    <property type="component" value="Unassembled WGS sequence"/>
</dbReference>
<gene>
    <name evidence="2" type="ORF">GCM10009843_06300</name>
</gene>
<proteinExistence type="predicted"/>
<comment type="caution">
    <text evidence="2">The sequence shown here is derived from an EMBL/GenBank/DDBJ whole genome shotgun (WGS) entry which is preliminary data.</text>
</comment>
<evidence type="ECO:0000313" key="2">
    <source>
        <dbReference type="EMBL" id="GAA2116225.1"/>
    </source>
</evidence>
<protein>
    <submittedName>
        <fullName evidence="2">Uncharacterized protein</fullName>
    </submittedName>
</protein>
<accession>A0ABN2XT56</accession>
<reference evidence="2 3" key="1">
    <citation type="journal article" date="2019" name="Int. J. Syst. Evol. Microbiol.">
        <title>The Global Catalogue of Microorganisms (GCM) 10K type strain sequencing project: providing services to taxonomists for standard genome sequencing and annotation.</title>
        <authorList>
            <consortium name="The Broad Institute Genomics Platform"/>
            <consortium name="The Broad Institute Genome Sequencing Center for Infectious Disease"/>
            <person name="Wu L."/>
            <person name="Ma J."/>
        </authorList>
    </citation>
    <scope>NUCLEOTIDE SEQUENCE [LARGE SCALE GENOMIC DNA]</scope>
    <source>
        <strain evidence="2 3">JCM 16021</strain>
    </source>
</reference>
<feature type="compositionally biased region" description="Low complexity" evidence="1">
    <location>
        <begin position="13"/>
        <end position="25"/>
    </location>
</feature>
<sequence length="58" mass="5962">MKAVFQKTRDDAIAASSTTAEATAAGRLRPARPWSRAGGPAGDGGAAGEVVIERLRHT</sequence>
<organism evidence="2 3">
    <name type="scientific">Nocardioides bigeumensis</name>
    <dbReference type="NCBI Taxonomy" id="433657"/>
    <lineage>
        <taxon>Bacteria</taxon>
        <taxon>Bacillati</taxon>
        <taxon>Actinomycetota</taxon>
        <taxon>Actinomycetes</taxon>
        <taxon>Propionibacteriales</taxon>
        <taxon>Nocardioidaceae</taxon>
        <taxon>Nocardioides</taxon>
    </lineage>
</organism>
<name>A0ABN2XT56_9ACTN</name>
<feature type="region of interest" description="Disordered" evidence="1">
    <location>
        <begin position="1"/>
        <end position="49"/>
    </location>
</feature>
<keyword evidence="3" id="KW-1185">Reference proteome</keyword>
<evidence type="ECO:0000313" key="3">
    <source>
        <dbReference type="Proteomes" id="UP001500575"/>
    </source>
</evidence>